<keyword evidence="7" id="KW-0862">Zinc</keyword>
<organism evidence="8 9">
    <name type="scientific">Candidatus Yanofskybacteria bacterium RIFCSPHIGHO2_02_FULL_41_11</name>
    <dbReference type="NCBI Taxonomy" id="1802675"/>
    <lineage>
        <taxon>Bacteria</taxon>
        <taxon>Candidatus Yanofskyibacteriota</taxon>
    </lineage>
</organism>
<gene>
    <name evidence="7" type="primary">rpmE</name>
    <name evidence="8" type="ORF">A3J46_01790</name>
</gene>
<dbReference type="PROSITE" id="PS01143">
    <property type="entry name" value="RIBOSOMAL_L31"/>
    <property type="match status" value="1"/>
</dbReference>
<sequence>MKADIHPKYYTDAKVHCACGNKWTTGSTMPDISVSICSACHPFYTGKEKILDTRGRVEKYKKRLEKTTQKSSPKTKK</sequence>
<feature type="binding site" evidence="7">
    <location>
        <position position="19"/>
    </location>
    <ligand>
        <name>Zn(2+)</name>
        <dbReference type="ChEBI" id="CHEBI:29105"/>
    </ligand>
</feature>
<evidence type="ECO:0000256" key="7">
    <source>
        <dbReference type="HAMAP-Rule" id="MF_00501"/>
    </source>
</evidence>
<dbReference type="Proteomes" id="UP000177167">
    <property type="component" value="Unassembled WGS sequence"/>
</dbReference>
<dbReference type="GO" id="GO:0003735">
    <property type="term" value="F:structural constituent of ribosome"/>
    <property type="evidence" value="ECO:0007669"/>
    <property type="project" value="InterPro"/>
</dbReference>
<keyword evidence="7" id="KW-0479">Metal-binding</keyword>
<evidence type="ECO:0000313" key="8">
    <source>
        <dbReference type="EMBL" id="OGN10365.1"/>
    </source>
</evidence>
<dbReference type="NCBIfam" id="TIGR00105">
    <property type="entry name" value="L31"/>
    <property type="match status" value="1"/>
</dbReference>
<evidence type="ECO:0000256" key="2">
    <source>
        <dbReference type="ARBA" id="ARBA00022730"/>
    </source>
</evidence>
<evidence type="ECO:0000256" key="6">
    <source>
        <dbReference type="ARBA" id="ARBA00035687"/>
    </source>
</evidence>
<dbReference type="Pfam" id="PF01197">
    <property type="entry name" value="Ribosomal_L31"/>
    <property type="match status" value="1"/>
</dbReference>
<evidence type="ECO:0000256" key="3">
    <source>
        <dbReference type="ARBA" id="ARBA00022884"/>
    </source>
</evidence>
<comment type="cofactor">
    <cofactor evidence="7">
        <name>Zn(2+)</name>
        <dbReference type="ChEBI" id="CHEBI:29105"/>
    </cofactor>
    <text evidence="7">Binds 1 zinc ion per subunit.</text>
</comment>
<dbReference type="GO" id="GO:1990904">
    <property type="term" value="C:ribonucleoprotein complex"/>
    <property type="evidence" value="ECO:0007669"/>
    <property type="project" value="UniProtKB-KW"/>
</dbReference>
<dbReference type="GO" id="GO:0006412">
    <property type="term" value="P:translation"/>
    <property type="evidence" value="ECO:0007669"/>
    <property type="project" value="UniProtKB-UniRule"/>
</dbReference>
<dbReference type="PANTHER" id="PTHR33280:SF1">
    <property type="entry name" value="LARGE RIBOSOMAL SUBUNIT PROTEIN BL31C"/>
    <property type="match status" value="1"/>
</dbReference>
<accession>A0A1F8FB34</accession>
<feature type="binding site" evidence="7">
    <location>
        <position position="37"/>
    </location>
    <ligand>
        <name>Zn(2+)</name>
        <dbReference type="ChEBI" id="CHEBI:29105"/>
    </ligand>
</feature>
<comment type="function">
    <text evidence="7">Binds the 23S rRNA.</text>
</comment>
<dbReference type="Gene3D" id="4.10.830.30">
    <property type="entry name" value="Ribosomal protein L31"/>
    <property type="match status" value="1"/>
</dbReference>
<keyword evidence="4 7" id="KW-0689">Ribosomal protein</keyword>
<dbReference type="GO" id="GO:0005840">
    <property type="term" value="C:ribosome"/>
    <property type="evidence" value="ECO:0007669"/>
    <property type="project" value="UniProtKB-KW"/>
</dbReference>
<dbReference type="InterPro" id="IPR042105">
    <property type="entry name" value="Ribosomal_bL31_sf"/>
</dbReference>
<comment type="caution">
    <text evidence="8">The sequence shown here is derived from an EMBL/GenBank/DDBJ whole genome shotgun (WGS) entry which is preliminary data.</text>
</comment>
<dbReference type="InterPro" id="IPR002150">
    <property type="entry name" value="Ribosomal_bL31"/>
</dbReference>
<dbReference type="GO" id="GO:0019843">
    <property type="term" value="F:rRNA binding"/>
    <property type="evidence" value="ECO:0007669"/>
    <property type="project" value="UniProtKB-KW"/>
</dbReference>
<protein>
    <recommendedName>
        <fullName evidence="6 7">Large ribosomal subunit protein bL31</fullName>
    </recommendedName>
</protein>
<evidence type="ECO:0000313" key="9">
    <source>
        <dbReference type="Proteomes" id="UP000177167"/>
    </source>
</evidence>
<name>A0A1F8FB34_9BACT</name>
<evidence type="ECO:0000256" key="5">
    <source>
        <dbReference type="ARBA" id="ARBA00023274"/>
    </source>
</evidence>
<dbReference type="InterPro" id="IPR034704">
    <property type="entry name" value="Ribosomal_bL28/bL31-like_sf"/>
</dbReference>
<evidence type="ECO:0000256" key="4">
    <source>
        <dbReference type="ARBA" id="ARBA00022980"/>
    </source>
</evidence>
<dbReference type="PANTHER" id="PTHR33280">
    <property type="entry name" value="50S RIBOSOMAL PROTEIN L31, CHLOROPLASTIC"/>
    <property type="match status" value="1"/>
</dbReference>
<evidence type="ECO:0000256" key="1">
    <source>
        <dbReference type="ARBA" id="ARBA00009296"/>
    </source>
</evidence>
<feature type="binding site" evidence="7">
    <location>
        <position position="17"/>
    </location>
    <ligand>
        <name>Zn(2+)</name>
        <dbReference type="ChEBI" id="CHEBI:29105"/>
    </ligand>
</feature>
<dbReference type="SUPFAM" id="SSF143800">
    <property type="entry name" value="L28p-like"/>
    <property type="match status" value="1"/>
</dbReference>
<dbReference type="InterPro" id="IPR027491">
    <property type="entry name" value="Ribosomal_bL31_A"/>
</dbReference>
<dbReference type="PRINTS" id="PR01249">
    <property type="entry name" value="RIBOSOMALL31"/>
</dbReference>
<reference evidence="8 9" key="1">
    <citation type="journal article" date="2016" name="Nat. Commun.">
        <title>Thousands of microbial genomes shed light on interconnected biogeochemical processes in an aquifer system.</title>
        <authorList>
            <person name="Anantharaman K."/>
            <person name="Brown C.T."/>
            <person name="Hug L.A."/>
            <person name="Sharon I."/>
            <person name="Castelle C.J."/>
            <person name="Probst A.J."/>
            <person name="Thomas B.C."/>
            <person name="Singh A."/>
            <person name="Wilkins M.J."/>
            <person name="Karaoz U."/>
            <person name="Brodie E.L."/>
            <person name="Williams K.H."/>
            <person name="Hubbard S.S."/>
            <person name="Banfield J.F."/>
        </authorList>
    </citation>
    <scope>NUCLEOTIDE SEQUENCE [LARGE SCALE GENOMIC DNA]</scope>
</reference>
<dbReference type="EMBL" id="MGJP01000009">
    <property type="protein sequence ID" value="OGN10365.1"/>
    <property type="molecule type" value="Genomic_DNA"/>
</dbReference>
<keyword evidence="2 7" id="KW-0699">rRNA-binding</keyword>
<keyword evidence="3 7" id="KW-0694">RNA-binding</keyword>
<dbReference type="HAMAP" id="MF_00501">
    <property type="entry name" value="Ribosomal_bL31_1"/>
    <property type="match status" value="1"/>
</dbReference>
<proteinExistence type="inferred from homology"/>
<keyword evidence="5 7" id="KW-0687">Ribonucleoprotein</keyword>
<dbReference type="GO" id="GO:0046872">
    <property type="term" value="F:metal ion binding"/>
    <property type="evidence" value="ECO:0007669"/>
    <property type="project" value="UniProtKB-KW"/>
</dbReference>
<dbReference type="AlphaFoldDB" id="A0A1F8FB34"/>
<feature type="binding site" evidence="7">
    <location>
        <position position="40"/>
    </location>
    <ligand>
        <name>Zn(2+)</name>
        <dbReference type="ChEBI" id="CHEBI:29105"/>
    </ligand>
</feature>
<comment type="similarity">
    <text evidence="1 7">Belongs to the bacterial ribosomal protein bL31 family. Type A subfamily.</text>
</comment>
<dbReference type="NCBIfam" id="NF000612">
    <property type="entry name" value="PRK00019.1"/>
    <property type="match status" value="1"/>
</dbReference>
<comment type="subunit">
    <text evidence="7">Part of the 50S ribosomal subunit.</text>
</comment>
<dbReference type="NCBIfam" id="NF001809">
    <property type="entry name" value="PRK00528.1"/>
    <property type="match status" value="1"/>
</dbReference>